<dbReference type="AlphaFoldDB" id="A0A2A2J9L3"/>
<comment type="subcellular location">
    <subcellularLocation>
        <location evidence="1">Nucleus</location>
    </subcellularLocation>
</comment>
<evidence type="ECO:0000256" key="2">
    <source>
        <dbReference type="ARBA" id="ARBA00007770"/>
    </source>
</evidence>
<accession>A0A2A2J9L3</accession>
<dbReference type="GO" id="GO:0005634">
    <property type="term" value="C:nucleus"/>
    <property type="evidence" value="ECO:0007669"/>
    <property type="project" value="UniProtKB-SubCell"/>
</dbReference>
<keyword evidence="6" id="KW-0539">Nucleus</keyword>
<sequence length="405" mass="44119">MADHPISSNPNQHLYPESYPPYFPTGIENQPPTQPTVHPGTPFPILKNGKNDAHQSQLLMTPIDNFTPGAYSTPIQQLPLGPSNFNGPPPFLPPFFSPCMPTFDVNCQYPVDGDIIHANYSGSSRSESSASLNASSSSSASAGNSSDSGVSLCSSSNRYSPYSIEKPSKKVSKPKFGKPVVLAQNYDPNEKFDSAPGRLGLLGDNPPYDITVGEILRRINPPETLHVSLLNALLRKGKSKDGAEQLRKRLKGLGIDAPDKLSAKKTRFTGLCEAEALKIAEDFKGLLSVMDTKAIANQMIANTQQKDLLRIKQGLDTAFIFLREVFELYKKIGENPSSMTPPENEAEQTIQMFSLLTHGFGHNAVSGVLQHLCSILNDFSQLLTADESLAYIMNMGNFPVSQVYS</sequence>
<keyword evidence="10" id="KW-1185">Reference proteome</keyword>
<evidence type="ECO:0000256" key="7">
    <source>
        <dbReference type="SAM" id="MobiDB-lite"/>
    </source>
</evidence>
<evidence type="ECO:0000313" key="10">
    <source>
        <dbReference type="Proteomes" id="UP000218231"/>
    </source>
</evidence>
<dbReference type="InterPro" id="IPR013854">
    <property type="entry name" value="TF_AP2_C"/>
</dbReference>
<feature type="region of interest" description="Disordered" evidence="7">
    <location>
        <begin position="122"/>
        <end position="150"/>
    </location>
</feature>
<proteinExistence type="inferred from homology"/>
<dbReference type="GO" id="GO:0000977">
    <property type="term" value="F:RNA polymerase II transcription regulatory region sequence-specific DNA binding"/>
    <property type="evidence" value="ECO:0007669"/>
    <property type="project" value="TreeGrafter"/>
</dbReference>
<reference evidence="9 10" key="1">
    <citation type="journal article" date="2017" name="Curr. Biol.">
        <title>Genome architecture and evolution of a unichromosomal asexual nematode.</title>
        <authorList>
            <person name="Fradin H."/>
            <person name="Zegar C."/>
            <person name="Gutwein M."/>
            <person name="Lucas J."/>
            <person name="Kovtun M."/>
            <person name="Corcoran D."/>
            <person name="Baugh L.R."/>
            <person name="Kiontke K."/>
            <person name="Gunsalus K."/>
            <person name="Fitch D.H."/>
            <person name="Piano F."/>
        </authorList>
    </citation>
    <scope>NUCLEOTIDE SEQUENCE [LARGE SCALE GENOMIC DNA]</scope>
    <source>
        <strain evidence="9">PF1309</strain>
    </source>
</reference>
<dbReference type="PANTHER" id="PTHR10812:SF16">
    <property type="entry name" value="TRANSCRIPTION FACTOR AP-2 C-TERMINAL DOMAIN-CONTAINING PROTEIN-RELATED"/>
    <property type="match status" value="1"/>
</dbReference>
<dbReference type="PANTHER" id="PTHR10812">
    <property type="entry name" value="TRANSCRIPTION FACTOR AP-2"/>
    <property type="match status" value="1"/>
</dbReference>
<dbReference type="STRING" id="2018661.A0A2A2J9L3"/>
<feature type="domain" description="Transcription factor AP-2 C-terminal" evidence="8">
    <location>
        <begin position="192"/>
        <end position="378"/>
    </location>
</feature>
<evidence type="ECO:0000256" key="3">
    <source>
        <dbReference type="ARBA" id="ARBA00023015"/>
    </source>
</evidence>
<dbReference type="GO" id="GO:0042127">
    <property type="term" value="P:regulation of cell population proliferation"/>
    <property type="evidence" value="ECO:0007669"/>
    <property type="project" value="TreeGrafter"/>
</dbReference>
<comment type="caution">
    <text evidence="9">The sequence shown here is derived from an EMBL/GenBank/DDBJ whole genome shotgun (WGS) entry which is preliminary data.</text>
</comment>
<dbReference type="EMBL" id="LIAE01010588">
    <property type="protein sequence ID" value="PAV58314.1"/>
    <property type="molecule type" value="Genomic_DNA"/>
</dbReference>
<comment type="similarity">
    <text evidence="2">Belongs to the AP-2 family.</text>
</comment>
<dbReference type="Proteomes" id="UP000218231">
    <property type="component" value="Unassembled WGS sequence"/>
</dbReference>
<evidence type="ECO:0000256" key="1">
    <source>
        <dbReference type="ARBA" id="ARBA00004123"/>
    </source>
</evidence>
<evidence type="ECO:0000256" key="5">
    <source>
        <dbReference type="ARBA" id="ARBA00023163"/>
    </source>
</evidence>
<evidence type="ECO:0000259" key="8">
    <source>
        <dbReference type="Pfam" id="PF03299"/>
    </source>
</evidence>
<organism evidence="9 10">
    <name type="scientific">Diploscapter pachys</name>
    <dbReference type="NCBI Taxonomy" id="2018661"/>
    <lineage>
        <taxon>Eukaryota</taxon>
        <taxon>Metazoa</taxon>
        <taxon>Ecdysozoa</taxon>
        <taxon>Nematoda</taxon>
        <taxon>Chromadorea</taxon>
        <taxon>Rhabditida</taxon>
        <taxon>Rhabditina</taxon>
        <taxon>Rhabditomorpha</taxon>
        <taxon>Rhabditoidea</taxon>
        <taxon>Rhabditidae</taxon>
        <taxon>Diploscapter</taxon>
    </lineage>
</organism>
<evidence type="ECO:0000256" key="6">
    <source>
        <dbReference type="ARBA" id="ARBA00023242"/>
    </source>
</evidence>
<dbReference type="InterPro" id="IPR004979">
    <property type="entry name" value="TF_AP2"/>
</dbReference>
<gene>
    <name evidence="9" type="ORF">WR25_14707</name>
</gene>
<dbReference type="Pfam" id="PF03299">
    <property type="entry name" value="TF_AP-2"/>
    <property type="match status" value="1"/>
</dbReference>
<protein>
    <recommendedName>
        <fullName evidence="8">Transcription factor AP-2 C-terminal domain-containing protein</fullName>
    </recommendedName>
</protein>
<dbReference type="GO" id="GO:0000981">
    <property type="term" value="F:DNA-binding transcription factor activity, RNA polymerase II-specific"/>
    <property type="evidence" value="ECO:0007669"/>
    <property type="project" value="TreeGrafter"/>
</dbReference>
<keyword evidence="4" id="KW-0238">DNA-binding</keyword>
<keyword evidence="5" id="KW-0804">Transcription</keyword>
<evidence type="ECO:0000313" key="9">
    <source>
        <dbReference type="EMBL" id="PAV58314.1"/>
    </source>
</evidence>
<keyword evidence="3" id="KW-0805">Transcription regulation</keyword>
<name>A0A2A2J9L3_9BILA</name>
<evidence type="ECO:0000256" key="4">
    <source>
        <dbReference type="ARBA" id="ARBA00023125"/>
    </source>
</evidence>
<dbReference type="OrthoDB" id="6252992at2759"/>